<dbReference type="Gene3D" id="1.10.357.10">
    <property type="entry name" value="Tetracycline Repressor, domain 2"/>
    <property type="match status" value="1"/>
</dbReference>
<evidence type="ECO:0000256" key="3">
    <source>
        <dbReference type="ARBA" id="ARBA00023163"/>
    </source>
</evidence>
<evidence type="ECO:0000313" key="8">
    <source>
        <dbReference type="Proteomes" id="UP001500973"/>
    </source>
</evidence>
<feature type="compositionally biased region" description="Low complexity" evidence="5">
    <location>
        <begin position="13"/>
        <end position="26"/>
    </location>
</feature>
<dbReference type="PANTHER" id="PTHR30055">
    <property type="entry name" value="HTH-TYPE TRANSCRIPTIONAL REGULATOR RUTR"/>
    <property type="match status" value="1"/>
</dbReference>
<dbReference type="Pfam" id="PF16859">
    <property type="entry name" value="TetR_C_11"/>
    <property type="match status" value="1"/>
</dbReference>
<dbReference type="EMBL" id="BAAAIZ010000040">
    <property type="protein sequence ID" value="GAA1424702.1"/>
    <property type="molecule type" value="Genomic_DNA"/>
</dbReference>
<keyword evidence="2 4" id="KW-0238">DNA-binding</keyword>
<proteinExistence type="predicted"/>
<feature type="DNA-binding region" description="H-T-H motif" evidence="4">
    <location>
        <begin position="126"/>
        <end position="145"/>
    </location>
</feature>
<evidence type="ECO:0000256" key="4">
    <source>
        <dbReference type="PROSITE-ProRule" id="PRU00335"/>
    </source>
</evidence>
<dbReference type="PANTHER" id="PTHR30055:SF148">
    <property type="entry name" value="TETR-FAMILY TRANSCRIPTIONAL REGULATOR"/>
    <property type="match status" value="1"/>
</dbReference>
<protein>
    <recommendedName>
        <fullName evidence="6">HTH tetR-type domain-containing protein</fullName>
    </recommendedName>
</protein>
<evidence type="ECO:0000256" key="2">
    <source>
        <dbReference type="ARBA" id="ARBA00023125"/>
    </source>
</evidence>
<comment type="caution">
    <text evidence="7">The sequence shown here is derived from an EMBL/GenBank/DDBJ whole genome shotgun (WGS) entry which is preliminary data.</text>
</comment>
<gene>
    <name evidence="7" type="ORF">GCM10009601_30000</name>
</gene>
<keyword evidence="3" id="KW-0804">Transcription</keyword>
<dbReference type="PROSITE" id="PS50977">
    <property type="entry name" value="HTH_TETR_2"/>
    <property type="match status" value="1"/>
</dbReference>
<keyword evidence="8" id="KW-1185">Reference proteome</keyword>
<organism evidence="7 8">
    <name type="scientific">Streptomyces thermospinosisporus</name>
    <dbReference type="NCBI Taxonomy" id="161482"/>
    <lineage>
        <taxon>Bacteria</taxon>
        <taxon>Bacillati</taxon>
        <taxon>Actinomycetota</taxon>
        <taxon>Actinomycetes</taxon>
        <taxon>Kitasatosporales</taxon>
        <taxon>Streptomycetaceae</taxon>
        <taxon>Streptomyces</taxon>
    </lineage>
</organism>
<name>A0ABN1YX63_9ACTN</name>
<feature type="domain" description="HTH tetR-type" evidence="6">
    <location>
        <begin position="102"/>
        <end position="163"/>
    </location>
</feature>
<evidence type="ECO:0000256" key="1">
    <source>
        <dbReference type="ARBA" id="ARBA00023015"/>
    </source>
</evidence>
<dbReference type="Pfam" id="PF00440">
    <property type="entry name" value="TetR_N"/>
    <property type="match status" value="1"/>
</dbReference>
<evidence type="ECO:0000313" key="7">
    <source>
        <dbReference type="EMBL" id="GAA1424702.1"/>
    </source>
</evidence>
<dbReference type="SUPFAM" id="SSF46689">
    <property type="entry name" value="Homeodomain-like"/>
    <property type="match status" value="1"/>
</dbReference>
<reference evidence="7 8" key="1">
    <citation type="journal article" date="2019" name="Int. J. Syst. Evol. Microbiol.">
        <title>The Global Catalogue of Microorganisms (GCM) 10K type strain sequencing project: providing services to taxonomists for standard genome sequencing and annotation.</title>
        <authorList>
            <consortium name="The Broad Institute Genomics Platform"/>
            <consortium name="The Broad Institute Genome Sequencing Center for Infectious Disease"/>
            <person name="Wu L."/>
            <person name="Ma J."/>
        </authorList>
    </citation>
    <scope>NUCLEOTIDE SEQUENCE [LARGE SCALE GENOMIC DNA]</scope>
    <source>
        <strain evidence="7 8">JCM 11756</strain>
    </source>
</reference>
<dbReference type="InterPro" id="IPR001647">
    <property type="entry name" value="HTH_TetR"/>
</dbReference>
<sequence length="286" mass="30139">MSLADTGTGTGTGTYNSTHTSTGNGTDAAPHTGTEAAPHTGTEAAPHTGTEAAPHTGTDAAPHTGTEAAPHTGAQAAPHTGAEEANGTRQDGGATRGRPRSEAAERAIIDGVMKLLEAGVPLAELSIERIARTAGVGKATIYRRWSGKEELFVDVVRAAEPPDPELPGTSLRDDLVVLLESLRRRGLASRTSAILHNVHAQMKSSPKIWAAYQAIAIEPRRRLGLQVLRRGQENGELRTDVDLELLNDIVVGPILLRTVMRPDADLPEDLAAKVVDTLLEGLRPGR</sequence>
<feature type="region of interest" description="Disordered" evidence="5">
    <location>
        <begin position="1"/>
        <end position="101"/>
    </location>
</feature>
<dbReference type="InterPro" id="IPR009057">
    <property type="entry name" value="Homeodomain-like_sf"/>
</dbReference>
<evidence type="ECO:0000256" key="5">
    <source>
        <dbReference type="SAM" id="MobiDB-lite"/>
    </source>
</evidence>
<dbReference type="Proteomes" id="UP001500973">
    <property type="component" value="Unassembled WGS sequence"/>
</dbReference>
<keyword evidence="1" id="KW-0805">Transcription regulation</keyword>
<evidence type="ECO:0000259" key="6">
    <source>
        <dbReference type="PROSITE" id="PS50977"/>
    </source>
</evidence>
<dbReference type="Gene3D" id="1.10.10.60">
    <property type="entry name" value="Homeodomain-like"/>
    <property type="match status" value="1"/>
</dbReference>
<dbReference type="InterPro" id="IPR036271">
    <property type="entry name" value="Tet_transcr_reg_TetR-rel_C_sf"/>
</dbReference>
<accession>A0ABN1YX63</accession>
<dbReference type="SUPFAM" id="SSF48498">
    <property type="entry name" value="Tetracyclin repressor-like, C-terminal domain"/>
    <property type="match status" value="1"/>
</dbReference>
<dbReference type="InterPro" id="IPR050109">
    <property type="entry name" value="HTH-type_TetR-like_transc_reg"/>
</dbReference>
<dbReference type="InterPro" id="IPR011075">
    <property type="entry name" value="TetR_C"/>
</dbReference>